<evidence type="ECO:0000259" key="7">
    <source>
        <dbReference type="Pfam" id="PF07504"/>
    </source>
</evidence>
<keyword evidence="2" id="KW-0479">Metal-binding</keyword>
<dbReference type="Gene3D" id="3.10.450.40">
    <property type="match status" value="1"/>
</dbReference>
<evidence type="ECO:0000256" key="2">
    <source>
        <dbReference type="ARBA" id="ARBA00022723"/>
    </source>
</evidence>
<feature type="domain" description="PepSY" evidence="6">
    <location>
        <begin position="163"/>
        <end position="229"/>
    </location>
</feature>
<dbReference type="InterPro" id="IPR050728">
    <property type="entry name" value="Zinc_Metalloprotease_M4"/>
</dbReference>
<evidence type="ECO:0000313" key="9">
    <source>
        <dbReference type="Proteomes" id="UP000663722"/>
    </source>
</evidence>
<evidence type="ECO:0000256" key="3">
    <source>
        <dbReference type="ARBA" id="ARBA00022801"/>
    </source>
</evidence>
<evidence type="ECO:0000259" key="6">
    <source>
        <dbReference type="Pfam" id="PF03413"/>
    </source>
</evidence>
<dbReference type="AlphaFoldDB" id="A0A975BWG2"/>
<feature type="domain" description="FTP" evidence="7">
    <location>
        <begin position="102"/>
        <end position="150"/>
    </location>
</feature>
<keyword evidence="1" id="KW-0645">Protease</keyword>
<dbReference type="GO" id="GO:0006508">
    <property type="term" value="P:proteolysis"/>
    <property type="evidence" value="ECO:0007669"/>
    <property type="project" value="UniProtKB-KW"/>
</dbReference>
<dbReference type="PANTHER" id="PTHR33794:SF1">
    <property type="entry name" value="BACILLOLYSIN"/>
    <property type="match status" value="1"/>
</dbReference>
<keyword evidence="5" id="KW-0482">Metalloprotease</keyword>
<evidence type="ECO:0000256" key="4">
    <source>
        <dbReference type="ARBA" id="ARBA00022833"/>
    </source>
</evidence>
<protein>
    <submittedName>
        <fullName evidence="8">FTP domain-containing protein</fullName>
    </submittedName>
</protein>
<dbReference type="Gene3D" id="3.10.450.490">
    <property type="match status" value="1"/>
</dbReference>
<name>A0A975BWG2_9BACT</name>
<keyword evidence="3" id="KW-0378">Hydrolase</keyword>
<dbReference type="InterPro" id="IPR025711">
    <property type="entry name" value="PepSY"/>
</dbReference>
<gene>
    <name evidence="8" type="ORF">dnm_088520</name>
</gene>
<dbReference type="KEGG" id="dmm:dnm_088520"/>
<evidence type="ECO:0000256" key="5">
    <source>
        <dbReference type="ARBA" id="ARBA00023049"/>
    </source>
</evidence>
<dbReference type="GO" id="GO:0008237">
    <property type="term" value="F:metallopeptidase activity"/>
    <property type="evidence" value="ECO:0007669"/>
    <property type="project" value="UniProtKB-KW"/>
</dbReference>
<dbReference type="Pfam" id="PF07504">
    <property type="entry name" value="FTP"/>
    <property type="match status" value="1"/>
</dbReference>
<dbReference type="GO" id="GO:0046872">
    <property type="term" value="F:metal ion binding"/>
    <property type="evidence" value="ECO:0007669"/>
    <property type="project" value="UniProtKB-KW"/>
</dbReference>
<evidence type="ECO:0000313" key="8">
    <source>
        <dbReference type="EMBL" id="QTA92762.1"/>
    </source>
</evidence>
<keyword evidence="4" id="KW-0862">Zinc</keyword>
<reference evidence="8" key="1">
    <citation type="journal article" date="2021" name="Microb. Physiol.">
        <title>Proteogenomic Insights into the Physiology of Marine, Sulfate-Reducing, Filamentous Desulfonema limicola and Desulfonema magnum.</title>
        <authorList>
            <person name="Schnaars V."/>
            <person name="Wohlbrand L."/>
            <person name="Scheve S."/>
            <person name="Hinrichs C."/>
            <person name="Reinhardt R."/>
            <person name="Rabus R."/>
        </authorList>
    </citation>
    <scope>NUCLEOTIDE SEQUENCE</scope>
    <source>
        <strain evidence="8">4be13</strain>
    </source>
</reference>
<dbReference type="PANTHER" id="PTHR33794">
    <property type="entry name" value="BACILLOLYSIN"/>
    <property type="match status" value="1"/>
</dbReference>
<dbReference type="EMBL" id="CP061800">
    <property type="protein sequence ID" value="QTA92762.1"/>
    <property type="molecule type" value="Genomic_DNA"/>
</dbReference>
<keyword evidence="9" id="KW-1185">Reference proteome</keyword>
<dbReference type="Pfam" id="PF03413">
    <property type="entry name" value="PepSY"/>
    <property type="match status" value="1"/>
</dbReference>
<dbReference type="Proteomes" id="UP000663722">
    <property type="component" value="Chromosome"/>
</dbReference>
<organism evidence="8 9">
    <name type="scientific">Desulfonema magnum</name>
    <dbReference type="NCBI Taxonomy" id="45655"/>
    <lineage>
        <taxon>Bacteria</taxon>
        <taxon>Pseudomonadati</taxon>
        <taxon>Thermodesulfobacteriota</taxon>
        <taxon>Desulfobacteria</taxon>
        <taxon>Desulfobacterales</taxon>
        <taxon>Desulfococcaceae</taxon>
        <taxon>Desulfonema</taxon>
    </lineage>
</organism>
<dbReference type="InterPro" id="IPR011096">
    <property type="entry name" value="FTP_domain"/>
</dbReference>
<evidence type="ECO:0000256" key="1">
    <source>
        <dbReference type="ARBA" id="ARBA00022670"/>
    </source>
</evidence>
<sequence length="237" mass="27273">MNFSHANVIRYFQISCLFIPGVFLFFITSCSSHDIQTTPENIVVRYGENGTPTYIKGENLCSGPDHDAEFQALKKRELYEEIAYQFFDHWREMFKLDHPRKTLEVTDMKIDDMRHKHIKFQQKADGVPVWGRTAGVHLNPDNEVYLFMGNIEPELKHIVTTPKLSEQAATEAALSEISDDKEKWQAEEKTLSIWMKDLKTPCLVYIVTLVKGLAHKDHYFVDALSGKILHKVSGTPD</sequence>
<proteinExistence type="predicted"/>
<accession>A0A975BWG2</accession>